<comment type="caution">
    <text evidence="1">The sequence shown here is derived from an EMBL/GenBank/DDBJ whole genome shotgun (WGS) entry which is preliminary data.</text>
</comment>
<dbReference type="InterPro" id="IPR021373">
    <property type="entry name" value="DUF2993"/>
</dbReference>
<reference evidence="1 2" key="1">
    <citation type="submission" date="2024-09" db="EMBL/GenBank/DDBJ databases">
        <authorList>
            <person name="Sun Q."/>
            <person name="Mori K."/>
        </authorList>
    </citation>
    <scope>NUCLEOTIDE SEQUENCE [LARGE SCALE GENOMIC DNA]</scope>
    <source>
        <strain evidence="1 2">JCM 15389</strain>
    </source>
</reference>
<protein>
    <submittedName>
        <fullName evidence="1">DUF2993 domain-containing protein</fullName>
    </submittedName>
</protein>
<evidence type="ECO:0000313" key="1">
    <source>
        <dbReference type="EMBL" id="MFC0082242.1"/>
    </source>
</evidence>
<accession>A0ABV6C7L3</accession>
<proteinExistence type="predicted"/>
<dbReference type="Pfam" id="PF11209">
    <property type="entry name" value="LmeA"/>
    <property type="match status" value="1"/>
</dbReference>
<dbReference type="Proteomes" id="UP001589788">
    <property type="component" value="Unassembled WGS sequence"/>
</dbReference>
<organism evidence="1 2">
    <name type="scientific">Aciditerrimonas ferrireducens</name>
    <dbReference type="NCBI Taxonomy" id="667306"/>
    <lineage>
        <taxon>Bacteria</taxon>
        <taxon>Bacillati</taxon>
        <taxon>Actinomycetota</taxon>
        <taxon>Acidimicrobiia</taxon>
        <taxon>Acidimicrobiales</taxon>
        <taxon>Acidimicrobiaceae</taxon>
        <taxon>Aciditerrimonas</taxon>
    </lineage>
</organism>
<dbReference type="RefSeq" id="WP_377789752.1">
    <property type="nucleotide sequence ID" value="NZ_JBHLYQ010000082.1"/>
</dbReference>
<name>A0ABV6C7L3_9ACTN</name>
<dbReference type="EMBL" id="JBHLYQ010000082">
    <property type="protein sequence ID" value="MFC0082242.1"/>
    <property type="molecule type" value="Genomic_DNA"/>
</dbReference>
<keyword evidence="2" id="KW-1185">Reference proteome</keyword>
<evidence type="ECO:0000313" key="2">
    <source>
        <dbReference type="Proteomes" id="UP001589788"/>
    </source>
</evidence>
<gene>
    <name evidence="1" type="ORF">ACFFRE_08800</name>
</gene>
<sequence>MSRLLGRLVLVVVLLGGLLIAGDTVATHLADQALAHRAEQATGAARATVSLEGFPVLGHLLVQGEVPEVRATLEDVPVHGLTLEQVTVQLHDVRIGRRQLLEDHRLSIEAIGSADARAVVTQDELSAALGHPVELPGRGVVETDVLGVPVAVQVAIEDGDQLVLQTAVLPLLRVDLGIDPFLSACQLGLSVQVGQVVATCAMDPVPAGVVAALAS</sequence>